<organism evidence="6 7">
    <name type="scientific">Klebsiella pneumoniae</name>
    <dbReference type="NCBI Taxonomy" id="573"/>
    <lineage>
        <taxon>Bacteria</taxon>
        <taxon>Pseudomonadati</taxon>
        <taxon>Pseudomonadota</taxon>
        <taxon>Gammaproteobacteria</taxon>
        <taxon>Enterobacterales</taxon>
        <taxon>Enterobacteriaceae</taxon>
        <taxon>Klebsiella/Raoultella group</taxon>
        <taxon>Klebsiella</taxon>
        <taxon>Klebsiella pneumoniae complex</taxon>
    </lineage>
</organism>
<dbReference type="SUPFAM" id="SSF51412">
    <property type="entry name" value="Inosine monophosphate dehydrogenase (IMPDH)"/>
    <property type="match status" value="1"/>
</dbReference>
<feature type="domain" description="IMP dehydrogenase/GMP reductase" evidence="5">
    <location>
        <begin position="9"/>
        <end position="68"/>
    </location>
</feature>
<accession>A0A2X3E5V9</accession>
<evidence type="ECO:0000256" key="3">
    <source>
        <dbReference type="ARBA" id="ARBA00022857"/>
    </source>
</evidence>
<dbReference type="EMBL" id="UAWN01000014">
    <property type="protein sequence ID" value="SQC39242.1"/>
    <property type="molecule type" value="Genomic_DNA"/>
</dbReference>
<gene>
    <name evidence="6" type="primary">guaC_3</name>
    <name evidence="6" type="ORF">NCTC9128_05371</name>
</gene>
<evidence type="ECO:0000256" key="4">
    <source>
        <dbReference type="ARBA" id="ARBA00023002"/>
    </source>
</evidence>
<name>A0A2X3E5V9_KLEPN</name>
<dbReference type="EC" id="1.7.1.7" evidence="1"/>
<dbReference type="InterPro" id="IPR050139">
    <property type="entry name" value="GMP_reductase"/>
</dbReference>
<dbReference type="PANTHER" id="PTHR43170">
    <property type="entry name" value="GMP REDUCTASE"/>
    <property type="match status" value="1"/>
</dbReference>
<proteinExistence type="predicted"/>
<evidence type="ECO:0000256" key="2">
    <source>
        <dbReference type="ARBA" id="ARBA00015800"/>
    </source>
</evidence>
<evidence type="ECO:0000313" key="6">
    <source>
        <dbReference type="EMBL" id="SQC39242.1"/>
    </source>
</evidence>
<evidence type="ECO:0000313" key="7">
    <source>
        <dbReference type="Proteomes" id="UP000251088"/>
    </source>
</evidence>
<dbReference type="GO" id="GO:0005829">
    <property type="term" value="C:cytosol"/>
    <property type="evidence" value="ECO:0007669"/>
    <property type="project" value="TreeGrafter"/>
</dbReference>
<evidence type="ECO:0000259" key="5">
    <source>
        <dbReference type="Pfam" id="PF00478"/>
    </source>
</evidence>
<sequence length="71" mass="8001">MRIEEDLKLGFKDVLIRPKRSTLKSRSDVELEREFTFKHSGLTWSGVPIIAANMDTVGTFSMAKALATLVF</sequence>
<dbReference type="InterPro" id="IPR013785">
    <property type="entry name" value="Aldolase_TIM"/>
</dbReference>
<dbReference type="PANTHER" id="PTHR43170:SF5">
    <property type="entry name" value="GMP REDUCTASE"/>
    <property type="match status" value="1"/>
</dbReference>
<keyword evidence="3" id="KW-0521">NADP</keyword>
<dbReference type="Gene3D" id="3.20.20.70">
    <property type="entry name" value="Aldolase class I"/>
    <property type="match status" value="1"/>
</dbReference>
<keyword evidence="4 6" id="KW-0560">Oxidoreductase</keyword>
<dbReference type="GO" id="GO:0003920">
    <property type="term" value="F:GMP reductase activity"/>
    <property type="evidence" value="ECO:0007669"/>
    <property type="project" value="UniProtKB-EC"/>
</dbReference>
<evidence type="ECO:0000256" key="1">
    <source>
        <dbReference type="ARBA" id="ARBA00012678"/>
    </source>
</evidence>
<dbReference type="Pfam" id="PF00478">
    <property type="entry name" value="IMPDH"/>
    <property type="match status" value="1"/>
</dbReference>
<dbReference type="AlphaFoldDB" id="A0A2X3E5V9"/>
<dbReference type="InterPro" id="IPR001093">
    <property type="entry name" value="IMP_DH_GMPRt"/>
</dbReference>
<reference evidence="6 7" key="1">
    <citation type="submission" date="2018-06" db="EMBL/GenBank/DDBJ databases">
        <authorList>
            <consortium name="Pathogen Informatics"/>
            <person name="Doyle S."/>
        </authorList>
    </citation>
    <scope>NUCLEOTIDE SEQUENCE [LARGE SCALE GENOMIC DNA]</scope>
    <source>
        <strain evidence="6 7">NCTC9128</strain>
    </source>
</reference>
<protein>
    <recommendedName>
        <fullName evidence="2">GMP reductase</fullName>
        <ecNumber evidence="1">1.7.1.7</ecNumber>
    </recommendedName>
</protein>
<dbReference type="Proteomes" id="UP000251088">
    <property type="component" value="Unassembled WGS sequence"/>
</dbReference>